<accession>A0A8H4R887</accession>
<evidence type="ECO:0000313" key="2">
    <source>
        <dbReference type="EMBL" id="KAF4624183.1"/>
    </source>
</evidence>
<feature type="chain" id="PRO_5034803163" evidence="1">
    <location>
        <begin position="17"/>
        <end position="202"/>
    </location>
</feature>
<dbReference type="OrthoDB" id="3942074at2759"/>
<keyword evidence="1" id="KW-0732">Signal</keyword>
<sequence>MRSSLLIIIIATFAAAKTDLQGCTSSTTKDQWGEASMIWWVPGTGEICDFLDCGGGRAPPKTTVPGCPLYSGTATYSPLYMTGNHAVSGASTAASTTSYSVSQTSASKAMITGSQSTTAAIHPSTVITSSVLSSPSGSGVSTSSVPSTITTAIISGGNTTSGGAGATSSSSAGIAVTSGNAGNVNTVHGIMGALVAGFAFFV</sequence>
<protein>
    <submittedName>
        <fullName evidence="2">Uncharacterized protein</fullName>
    </submittedName>
</protein>
<reference evidence="2 3" key="1">
    <citation type="submission" date="2020-03" db="EMBL/GenBank/DDBJ databases">
        <title>Draft Genome Sequence of Cudoniella acicularis.</title>
        <authorList>
            <person name="Buettner E."/>
            <person name="Kellner H."/>
        </authorList>
    </citation>
    <scope>NUCLEOTIDE SEQUENCE [LARGE SCALE GENOMIC DNA]</scope>
    <source>
        <strain evidence="2 3">DSM 108380</strain>
    </source>
</reference>
<evidence type="ECO:0000256" key="1">
    <source>
        <dbReference type="SAM" id="SignalP"/>
    </source>
</evidence>
<proteinExistence type="predicted"/>
<name>A0A8H4R887_9HELO</name>
<dbReference type="Proteomes" id="UP000566819">
    <property type="component" value="Unassembled WGS sequence"/>
</dbReference>
<organism evidence="2 3">
    <name type="scientific">Cudoniella acicularis</name>
    <dbReference type="NCBI Taxonomy" id="354080"/>
    <lineage>
        <taxon>Eukaryota</taxon>
        <taxon>Fungi</taxon>
        <taxon>Dikarya</taxon>
        <taxon>Ascomycota</taxon>
        <taxon>Pezizomycotina</taxon>
        <taxon>Leotiomycetes</taxon>
        <taxon>Helotiales</taxon>
        <taxon>Tricladiaceae</taxon>
        <taxon>Cudoniella</taxon>
    </lineage>
</organism>
<feature type="signal peptide" evidence="1">
    <location>
        <begin position="1"/>
        <end position="16"/>
    </location>
</feature>
<dbReference type="EMBL" id="JAAMPI010001744">
    <property type="protein sequence ID" value="KAF4624183.1"/>
    <property type="molecule type" value="Genomic_DNA"/>
</dbReference>
<gene>
    <name evidence="2" type="ORF">G7Y89_g13988</name>
</gene>
<evidence type="ECO:0000313" key="3">
    <source>
        <dbReference type="Proteomes" id="UP000566819"/>
    </source>
</evidence>
<comment type="caution">
    <text evidence="2">The sequence shown here is derived from an EMBL/GenBank/DDBJ whole genome shotgun (WGS) entry which is preliminary data.</text>
</comment>
<keyword evidence="3" id="KW-1185">Reference proteome</keyword>
<dbReference type="AlphaFoldDB" id="A0A8H4R887"/>